<protein>
    <recommendedName>
        <fullName evidence="4 11">Histidinol-phosphatase</fullName>
        <ecNumber evidence="4 11">3.1.3.15</ecNumber>
    </recommendedName>
</protein>
<evidence type="ECO:0000256" key="3">
    <source>
        <dbReference type="ARBA" id="ARBA00009759"/>
    </source>
</evidence>
<organism evidence="13">
    <name type="scientific">Schlesneria paludicola</name>
    <dbReference type="NCBI Taxonomy" id="360056"/>
    <lineage>
        <taxon>Bacteria</taxon>
        <taxon>Pseudomonadati</taxon>
        <taxon>Planctomycetota</taxon>
        <taxon>Planctomycetia</taxon>
        <taxon>Planctomycetales</taxon>
        <taxon>Planctomycetaceae</taxon>
        <taxon>Schlesneria</taxon>
    </lineage>
</organism>
<name>A0A7C2PHE8_9PLAN</name>
<comment type="pathway">
    <text evidence="2">Amino-acid biosynthesis; L-histidine biosynthesis; L-histidine from 5-phospho-alpha-D-ribose 1-diphosphate: step 8/9.</text>
</comment>
<dbReference type="GO" id="GO:0000105">
    <property type="term" value="P:L-histidine biosynthetic process"/>
    <property type="evidence" value="ECO:0007669"/>
    <property type="project" value="UniProtKB-UniRule"/>
</dbReference>
<feature type="binding site" evidence="12">
    <location>
        <position position="73"/>
    </location>
    <ligand>
        <name>Mg(2+)</name>
        <dbReference type="ChEBI" id="CHEBI:18420"/>
        <label>1</label>
        <note>catalytic</note>
    </ligand>
</feature>
<dbReference type="NCBIfam" id="TIGR02067">
    <property type="entry name" value="his_9_HisN"/>
    <property type="match status" value="1"/>
</dbReference>
<gene>
    <name evidence="13" type="primary">hisN</name>
    <name evidence="13" type="ORF">ENQ76_09760</name>
</gene>
<dbReference type="PANTHER" id="PTHR43200">
    <property type="entry name" value="PHOSPHATASE"/>
    <property type="match status" value="1"/>
</dbReference>
<keyword evidence="8 12" id="KW-0460">Magnesium</keyword>
<dbReference type="CDD" id="cd01641">
    <property type="entry name" value="Bacterial_IMPase_like_1"/>
    <property type="match status" value="1"/>
</dbReference>
<evidence type="ECO:0000256" key="11">
    <source>
        <dbReference type="NCBIfam" id="TIGR02067"/>
    </source>
</evidence>
<dbReference type="Pfam" id="PF00459">
    <property type="entry name" value="Inositol_P"/>
    <property type="match status" value="1"/>
</dbReference>
<dbReference type="Gene3D" id="3.40.190.80">
    <property type="match status" value="1"/>
</dbReference>
<dbReference type="EC" id="3.1.3.15" evidence="4 11"/>
<keyword evidence="5" id="KW-0028">Amino-acid biosynthesis</keyword>
<evidence type="ECO:0000256" key="7">
    <source>
        <dbReference type="ARBA" id="ARBA00022801"/>
    </source>
</evidence>
<feature type="binding site" evidence="12">
    <location>
        <position position="92"/>
    </location>
    <ligand>
        <name>Mg(2+)</name>
        <dbReference type="ChEBI" id="CHEBI:18420"/>
        <label>1</label>
        <note>catalytic</note>
    </ligand>
</feature>
<feature type="binding site" evidence="12">
    <location>
        <position position="89"/>
    </location>
    <ligand>
        <name>Mg(2+)</name>
        <dbReference type="ChEBI" id="CHEBI:18420"/>
        <label>1</label>
        <note>catalytic</note>
    </ligand>
</feature>
<evidence type="ECO:0000256" key="6">
    <source>
        <dbReference type="ARBA" id="ARBA00022723"/>
    </source>
</evidence>
<evidence type="ECO:0000256" key="10">
    <source>
        <dbReference type="ARBA" id="ARBA00049158"/>
    </source>
</evidence>
<comment type="cofactor">
    <cofactor evidence="1 12">
        <name>Mg(2+)</name>
        <dbReference type="ChEBI" id="CHEBI:18420"/>
    </cofactor>
</comment>
<dbReference type="PROSITE" id="PS00629">
    <property type="entry name" value="IMP_1"/>
    <property type="match status" value="1"/>
</dbReference>
<comment type="caution">
    <text evidence="13">The sequence shown here is derived from an EMBL/GenBank/DDBJ whole genome shotgun (WGS) entry which is preliminary data.</text>
</comment>
<dbReference type="GO" id="GO:0046872">
    <property type="term" value="F:metal ion binding"/>
    <property type="evidence" value="ECO:0007669"/>
    <property type="project" value="UniProtKB-KW"/>
</dbReference>
<dbReference type="FunFam" id="3.30.540.10:FF:000003">
    <property type="entry name" value="Inositol-1-monophosphatase"/>
    <property type="match status" value="1"/>
</dbReference>
<sequence length="265" mass="28979">MAWTPSDLQTRLDFALKVAREASTLILKYYQHPELVVEQKLDTSPVTAADRGAEELIRARLAEAFPTDGVLGEEFPETPGGSGFRWILDPVDGTKSFVHGVPLFGTLIGIEYDRRCVVGVCRFPALDEVVYASVGQGAWWQIGDQPPQRATVSKVTKLEEATFCQTNFLRWEAVGRWEAMVTLLRSVGLARGWGDCFGHVLVATGRAEIMVDPSLNPWDAAALVPILEEAGGCFVDWSGRPTIYGGSGISVVKALKDEVLKILNS</sequence>
<dbReference type="InterPro" id="IPR000760">
    <property type="entry name" value="Inositol_monophosphatase-like"/>
</dbReference>
<reference evidence="13" key="1">
    <citation type="journal article" date="2020" name="mSystems">
        <title>Genome- and Community-Level Interaction Insights into Carbon Utilization and Element Cycling Functions of Hydrothermarchaeota in Hydrothermal Sediment.</title>
        <authorList>
            <person name="Zhou Z."/>
            <person name="Liu Y."/>
            <person name="Xu W."/>
            <person name="Pan J."/>
            <person name="Luo Z.H."/>
            <person name="Li M."/>
        </authorList>
    </citation>
    <scope>NUCLEOTIDE SEQUENCE [LARGE SCALE GENOMIC DNA]</scope>
    <source>
        <strain evidence="13">SpSt-339</strain>
    </source>
</reference>
<dbReference type="UniPathway" id="UPA00031">
    <property type="reaction ID" value="UER00013"/>
</dbReference>
<dbReference type="InterPro" id="IPR051090">
    <property type="entry name" value="Inositol_monoP_superfamily"/>
</dbReference>
<dbReference type="GO" id="GO:0004401">
    <property type="term" value="F:histidinol-phosphatase activity"/>
    <property type="evidence" value="ECO:0007669"/>
    <property type="project" value="UniProtKB-UniRule"/>
</dbReference>
<evidence type="ECO:0000256" key="5">
    <source>
        <dbReference type="ARBA" id="ARBA00022605"/>
    </source>
</evidence>
<keyword evidence="7 13" id="KW-0378">Hydrolase</keyword>
<dbReference type="AlphaFoldDB" id="A0A7C2PHE8"/>
<evidence type="ECO:0000256" key="2">
    <source>
        <dbReference type="ARBA" id="ARBA00004970"/>
    </source>
</evidence>
<dbReference type="PANTHER" id="PTHR43200:SF6">
    <property type="entry name" value="3'(2'),5'-BISPHOSPHATE NUCLEOTIDASE"/>
    <property type="match status" value="1"/>
</dbReference>
<evidence type="ECO:0000256" key="9">
    <source>
        <dbReference type="ARBA" id="ARBA00023102"/>
    </source>
</evidence>
<dbReference type="InterPro" id="IPR020583">
    <property type="entry name" value="Inositol_monoP_metal-BS"/>
</dbReference>
<evidence type="ECO:0000256" key="12">
    <source>
        <dbReference type="PIRSR" id="PIRSR600760-2"/>
    </source>
</evidence>
<dbReference type="EMBL" id="DSOK01000276">
    <property type="protein sequence ID" value="HEN15737.1"/>
    <property type="molecule type" value="Genomic_DNA"/>
</dbReference>
<evidence type="ECO:0000256" key="1">
    <source>
        <dbReference type="ARBA" id="ARBA00001946"/>
    </source>
</evidence>
<accession>A0A7C2PHE8</accession>
<keyword evidence="6 12" id="KW-0479">Metal-binding</keyword>
<keyword evidence="9" id="KW-0368">Histidine biosynthesis</keyword>
<evidence type="ECO:0000313" key="13">
    <source>
        <dbReference type="EMBL" id="HEN15737.1"/>
    </source>
</evidence>
<proteinExistence type="inferred from homology"/>
<dbReference type="SUPFAM" id="SSF56655">
    <property type="entry name" value="Carbohydrate phosphatase"/>
    <property type="match status" value="1"/>
</dbReference>
<dbReference type="Gene3D" id="3.30.540.10">
    <property type="entry name" value="Fructose-1,6-Bisphosphatase, subunit A, domain 1"/>
    <property type="match status" value="1"/>
</dbReference>
<evidence type="ECO:0000256" key="4">
    <source>
        <dbReference type="ARBA" id="ARBA00013085"/>
    </source>
</evidence>
<comment type="catalytic activity">
    <reaction evidence="10">
        <text>L-histidinol phosphate + H2O = L-histidinol + phosphate</text>
        <dbReference type="Rhea" id="RHEA:14465"/>
        <dbReference type="ChEBI" id="CHEBI:15377"/>
        <dbReference type="ChEBI" id="CHEBI:43474"/>
        <dbReference type="ChEBI" id="CHEBI:57699"/>
        <dbReference type="ChEBI" id="CHEBI:57980"/>
        <dbReference type="EC" id="3.1.3.15"/>
    </reaction>
</comment>
<comment type="similarity">
    <text evidence="3">Belongs to the inositol monophosphatase superfamily.</text>
</comment>
<dbReference type="PRINTS" id="PR00377">
    <property type="entry name" value="IMPHPHTASES"/>
</dbReference>
<feature type="binding site" evidence="12">
    <location>
        <position position="219"/>
    </location>
    <ligand>
        <name>Mg(2+)</name>
        <dbReference type="ChEBI" id="CHEBI:18420"/>
        <label>1</label>
        <note>catalytic</note>
    </ligand>
</feature>
<evidence type="ECO:0000256" key="8">
    <source>
        <dbReference type="ARBA" id="ARBA00022842"/>
    </source>
</evidence>
<dbReference type="InterPro" id="IPR011809">
    <property type="entry name" value="His_9_proposed"/>
</dbReference>